<dbReference type="EMBL" id="JAHMHR010000010">
    <property type="protein sequence ID" value="KAK1688874.1"/>
    <property type="molecule type" value="Genomic_DNA"/>
</dbReference>
<evidence type="ECO:0000313" key="1">
    <source>
        <dbReference type="EMBL" id="KAK1688874.1"/>
    </source>
</evidence>
<reference evidence="1" key="1">
    <citation type="submission" date="2021-06" db="EMBL/GenBank/DDBJ databases">
        <title>Comparative genomics, transcriptomics and evolutionary studies reveal genomic signatures of adaptation to plant cell wall in hemibiotrophic fungi.</title>
        <authorList>
            <consortium name="DOE Joint Genome Institute"/>
            <person name="Baroncelli R."/>
            <person name="Diaz J.F."/>
            <person name="Benocci T."/>
            <person name="Peng M."/>
            <person name="Battaglia E."/>
            <person name="Haridas S."/>
            <person name="Andreopoulos W."/>
            <person name="Labutti K."/>
            <person name="Pangilinan J."/>
            <person name="Floch G.L."/>
            <person name="Makela M.R."/>
            <person name="Henrissat B."/>
            <person name="Grigoriev I.V."/>
            <person name="Crouch J.A."/>
            <person name="De Vries R.P."/>
            <person name="Sukno S.A."/>
            <person name="Thon M.R."/>
        </authorList>
    </citation>
    <scope>NUCLEOTIDE SEQUENCE</scope>
    <source>
        <strain evidence="1">CBS 193.32</strain>
    </source>
</reference>
<organism evidence="1 2">
    <name type="scientific">Colletotrichum godetiae</name>
    <dbReference type="NCBI Taxonomy" id="1209918"/>
    <lineage>
        <taxon>Eukaryota</taxon>
        <taxon>Fungi</taxon>
        <taxon>Dikarya</taxon>
        <taxon>Ascomycota</taxon>
        <taxon>Pezizomycotina</taxon>
        <taxon>Sordariomycetes</taxon>
        <taxon>Hypocreomycetidae</taxon>
        <taxon>Glomerellales</taxon>
        <taxon>Glomerellaceae</taxon>
        <taxon>Colletotrichum</taxon>
        <taxon>Colletotrichum acutatum species complex</taxon>
    </lineage>
</organism>
<dbReference type="GeneID" id="85451367"/>
<dbReference type="AlphaFoldDB" id="A0AAJ0AR69"/>
<dbReference type="RefSeq" id="XP_060432569.1">
    <property type="nucleotide sequence ID" value="XM_060566841.1"/>
</dbReference>
<gene>
    <name evidence="1" type="ORF">BDP55DRAFT_33069</name>
</gene>
<sequence>METEQYGTFRYEPPDDVVEPMTKIGPASSGYYLCTYSVYHLNPRLIRPPTAQLSQSMVPRSLVTSLVSYPRLGESDAPSPYYLGLIDPGDISPVNATQETLFFAFYTVLHSYPRDFHLPRPSVAAARPDEPHRRLRDCSTAASWQETRILTTRGAPEYLPCQAVELPNRTRLSAEFRLSTVTAIVPSGYTTIWSDFQAPRGCAPVRLQVSWVRSDLCLLA</sequence>
<proteinExistence type="predicted"/>
<protein>
    <submittedName>
        <fullName evidence="1">Uncharacterized protein</fullName>
    </submittedName>
</protein>
<accession>A0AAJ0AR69</accession>
<dbReference type="Proteomes" id="UP001224890">
    <property type="component" value="Unassembled WGS sequence"/>
</dbReference>
<keyword evidence="2" id="KW-1185">Reference proteome</keyword>
<name>A0AAJ0AR69_9PEZI</name>
<comment type="caution">
    <text evidence="1">The sequence shown here is derived from an EMBL/GenBank/DDBJ whole genome shotgun (WGS) entry which is preliminary data.</text>
</comment>
<evidence type="ECO:0000313" key="2">
    <source>
        <dbReference type="Proteomes" id="UP001224890"/>
    </source>
</evidence>